<dbReference type="OrthoDB" id="943692at2"/>
<gene>
    <name evidence="7" type="ORF">FHX41_4499</name>
</gene>
<reference evidence="7 8" key="1">
    <citation type="submission" date="2019-06" db="EMBL/GenBank/DDBJ databases">
        <title>Sequencing the genomes of 1000 actinobacteria strains.</title>
        <authorList>
            <person name="Klenk H.-P."/>
        </authorList>
    </citation>
    <scope>NUCLEOTIDE SEQUENCE [LARGE SCALE GENOMIC DNA]</scope>
    <source>
        <strain evidence="7 8">DSM 45043</strain>
    </source>
</reference>
<evidence type="ECO:0000256" key="2">
    <source>
        <dbReference type="ARBA" id="ARBA00023002"/>
    </source>
</evidence>
<dbReference type="AlphaFoldDB" id="A0A543IJL0"/>
<dbReference type="InterPro" id="IPR013328">
    <property type="entry name" value="6PGD_dom2"/>
</dbReference>
<dbReference type="InterPro" id="IPR006115">
    <property type="entry name" value="6PGDH_NADP-bd"/>
</dbReference>
<dbReference type="GO" id="GO:0016491">
    <property type="term" value="F:oxidoreductase activity"/>
    <property type="evidence" value="ECO:0007669"/>
    <property type="project" value="UniProtKB-KW"/>
</dbReference>
<feature type="domain" description="6-phosphogluconate dehydrogenase NADP-binding" evidence="5">
    <location>
        <begin position="3"/>
        <end position="112"/>
    </location>
</feature>
<dbReference type="InterPro" id="IPR015814">
    <property type="entry name" value="Pgluconate_DH_NAD-bd_C"/>
</dbReference>
<keyword evidence="8" id="KW-1185">Reference proteome</keyword>
<feature type="region of interest" description="Disordered" evidence="4">
    <location>
        <begin position="247"/>
        <end position="275"/>
    </location>
</feature>
<keyword evidence="2" id="KW-0560">Oxidoreductase</keyword>
<dbReference type="RefSeq" id="WP_141971837.1">
    <property type="nucleotide sequence ID" value="NZ_VFPO01000001.1"/>
</dbReference>
<protein>
    <submittedName>
        <fullName evidence="7">3-hydroxyisobutyrate dehydrogenase-like beta-hydroxyacid dehydrogenase</fullName>
    </submittedName>
</protein>
<dbReference type="Pfam" id="PF03446">
    <property type="entry name" value="NAD_binding_2"/>
    <property type="match status" value="1"/>
</dbReference>
<dbReference type="InterPro" id="IPR008927">
    <property type="entry name" value="6-PGluconate_DH-like_C_sf"/>
</dbReference>
<dbReference type="InterPro" id="IPR015815">
    <property type="entry name" value="HIBADH-related"/>
</dbReference>
<evidence type="ECO:0000313" key="7">
    <source>
        <dbReference type="EMBL" id="TQM70763.1"/>
    </source>
</evidence>
<proteinExistence type="inferred from homology"/>
<evidence type="ECO:0000313" key="8">
    <source>
        <dbReference type="Proteomes" id="UP000316706"/>
    </source>
</evidence>
<dbReference type="SUPFAM" id="SSF48179">
    <property type="entry name" value="6-phosphogluconate dehydrogenase C-terminal domain-like"/>
    <property type="match status" value="1"/>
</dbReference>
<organism evidence="7 8">
    <name type="scientific">Actinomadura hallensis</name>
    <dbReference type="NCBI Taxonomy" id="337895"/>
    <lineage>
        <taxon>Bacteria</taxon>
        <taxon>Bacillati</taxon>
        <taxon>Actinomycetota</taxon>
        <taxon>Actinomycetes</taxon>
        <taxon>Streptosporangiales</taxon>
        <taxon>Thermomonosporaceae</taxon>
        <taxon>Actinomadura</taxon>
    </lineage>
</organism>
<dbReference type="Proteomes" id="UP000316706">
    <property type="component" value="Unassembled WGS sequence"/>
</dbReference>
<sequence length="275" mass="27602">MPTIAVLGLGEAGGAIGRDLVAAGAVVRGYDPAVPAPEGMVRARSEADAADGADLVLSVNSAHDAAAALKAGVGAVGDGVVWADLNTGSPGLKRELAAAARAGGARFADVAIMAPVPGRGLRTPMLACGDGAADVRDLLGPLGADVEVMDAEAGTAAARKLLRSVFFKGLAASVVEALEAARAAGCEDWLRDDIVRELTAAGEGTVERLVTGTRLHAVRRAAEMEAAAAMLDELGVPPAMAAASRDLLERLSGDTGSSPARASAARRGRRGRSRA</sequence>
<dbReference type="Gene3D" id="3.40.50.720">
    <property type="entry name" value="NAD(P)-binding Rossmann-like Domain"/>
    <property type="match status" value="1"/>
</dbReference>
<dbReference type="Gene3D" id="1.10.1040.10">
    <property type="entry name" value="N-(1-d-carboxylethyl)-l-norvaline Dehydrogenase, domain 2"/>
    <property type="match status" value="1"/>
</dbReference>
<dbReference type="Pfam" id="PF09130">
    <property type="entry name" value="DUF1932"/>
    <property type="match status" value="1"/>
</dbReference>
<comment type="similarity">
    <text evidence="1">Belongs to the HIBADH-related family.</text>
</comment>
<evidence type="ECO:0000256" key="1">
    <source>
        <dbReference type="ARBA" id="ARBA00009080"/>
    </source>
</evidence>
<evidence type="ECO:0000256" key="3">
    <source>
        <dbReference type="PIRSR" id="PIRSR000103-1"/>
    </source>
</evidence>
<name>A0A543IJL0_9ACTN</name>
<feature type="active site" evidence="3">
    <location>
        <position position="160"/>
    </location>
</feature>
<dbReference type="SUPFAM" id="SSF51735">
    <property type="entry name" value="NAD(P)-binding Rossmann-fold domains"/>
    <property type="match status" value="1"/>
</dbReference>
<evidence type="ECO:0000259" key="6">
    <source>
        <dbReference type="Pfam" id="PF09130"/>
    </source>
</evidence>
<dbReference type="InterPro" id="IPR036291">
    <property type="entry name" value="NAD(P)-bd_dom_sf"/>
</dbReference>
<evidence type="ECO:0000256" key="4">
    <source>
        <dbReference type="SAM" id="MobiDB-lite"/>
    </source>
</evidence>
<accession>A0A543IJL0</accession>
<dbReference type="EMBL" id="VFPO01000001">
    <property type="protein sequence ID" value="TQM70763.1"/>
    <property type="molecule type" value="Genomic_DNA"/>
</dbReference>
<feature type="compositionally biased region" description="Basic residues" evidence="4">
    <location>
        <begin position="264"/>
        <end position="275"/>
    </location>
</feature>
<evidence type="ECO:0000259" key="5">
    <source>
        <dbReference type="Pfam" id="PF03446"/>
    </source>
</evidence>
<comment type="caution">
    <text evidence="7">The sequence shown here is derived from an EMBL/GenBank/DDBJ whole genome shotgun (WGS) entry which is preliminary data.</text>
</comment>
<dbReference type="PIRSF" id="PIRSF000103">
    <property type="entry name" value="HIBADH"/>
    <property type="match status" value="1"/>
</dbReference>
<feature type="domain" description="Phosphogluconate dehydrogenase NAD-binding putative C-terminal" evidence="6">
    <location>
        <begin position="181"/>
        <end position="250"/>
    </location>
</feature>
<dbReference type="GO" id="GO:0050661">
    <property type="term" value="F:NADP binding"/>
    <property type="evidence" value="ECO:0007669"/>
    <property type="project" value="InterPro"/>
</dbReference>